<dbReference type="GO" id="GO:0009252">
    <property type="term" value="P:peptidoglycan biosynthetic process"/>
    <property type="evidence" value="ECO:0007669"/>
    <property type="project" value="UniProtKB-UniPathway"/>
</dbReference>
<dbReference type="UniPathway" id="UPA00219"/>
<dbReference type="GO" id="GO:0009002">
    <property type="term" value="F:serine-type D-Ala-D-Ala carboxypeptidase activity"/>
    <property type="evidence" value="ECO:0007669"/>
    <property type="project" value="UniProtKB-EC"/>
</dbReference>
<evidence type="ECO:0000313" key="33">
    <source>
        <dbReference type="Proteomes" id="UP000253769"/>
    </source>
</evidence>
<dbReference type="GO" id="GO:0008955">
    <property type="term" value="F:peptidoglycan glycosyltransferase activity"/>
    <property type="evidence" value="ECO:0007669"/>
    <property type="project" value="UniProtKB-EC"/>
</dbReference>
<dbReference type="GO" id="GO:0030288">
    <property type="term" value="C:outer membrane-bounded periplasmic space"/>
    <property type="evidence" value="ECO:0007669"/>
    <property type="project" value="TreeGrafter"/>
</dbReference>
<dbReference type="SUPFAM" id="SSF53955">
    <property type="entry name" value="Lysozyme-like"/>
    <property type="match status" value="1"/>
</dbReference>
<keyword evidence="17" id="KW-0735">Signal-anchor</keyword>
<comment type="pathway">
    <text evidence="3">Cell wall biogenesis; peptidoglycan biosynthesis.</text>
</comment>
<gene>
    <name evidence="32" type="ORF">DV711_16110</name>
</gene>
<evidence type="ECO:0000256" key="8">
    <source>
        <dbReference type="ARBA" id="ARBA00022475"/>
    </source>
</evidence>
<comment type="caution">
    <text evidence="32">The sequence shown here is derived from an EMBL/GenBank/DDBJ whole genome shotgun (WGS) entry which is preliminary data.</text>
</comment>
<evidence type="ECO:0000256" key="11">
    <source>
        <dbReference type="ARBA" id="ARBA00022670"/>
    </source>
</evidence>
<evidence type="ECO:0000256" key="4">
    <source>
        <dbReference type="ARBA" id="ARBA00007090"/>
    </source>
</evidence>
<evidence type="ECO:0000256" key="19">
    <source>
        <dbReference type="ARBA" id="ARBA00022989"/>
    </source>
</evidence>
<dbReference type="InterPro" id="IPR023346">
    <property type="entry name" value="Lysozyme-like_dom_sf"/>
</dbReference>
<proteinExistence type="inferred from homology"/>
<keyword evidence="23" id="KW-0961">Cell wall biogenesis/degradation</keyword>
<accession>A0A369WBC5</accession>
<evidence type="ECO:0000256" key="10">
    <source>
        <dbReference type="ARBA" id="ARBA00022645"/>
    </source>
</evidence>
<dbReference type="Gene3D" id="3.40.710.10">
    <property type="entry name" value="DD-peptidase/beta-lactamase superfamily"/>
    <property type="match status" value="2"/>
</dbReference>
<keyword evidence="10" id="KW-0121">Carboxypeptidase</keyword>
<evidence type="ECO:0000256" key="16">
    <source>
        <dbReference type="ARBA" id="ARBA00022960"/>
    </source>
</evidence>
<evidence type="ECO:0000256" key="6">
    <source>
        <dbReference type="ARBA" id="ARBA00012448"/>
    </source>
</evidence>
<keyword evidence="19 28" id="KW-1133">Transmembrane helix</keyword>
<evidence type="ECO:0000256" key="14">
    <source>
        <dbReference type="ARBA" id="ARBA00022692"/>
    </source>
</evidence>
<keyword evidence="18" id="KW-0573">Peptidoglycan synthesis</keyword>
<dbReference type="Proteomes" id="UP000253769">
    <property type="component" value="Unassembled WGS sequence"/>
</dbReference>
<keyword evidence="33" id="KW-1185">Reference proteome</keyword>
<comment type="similarity">
    <text evidence="4">In the C-terminal section; belongs to the transpeptidase family.</text>
</comment>
<evidence type="ECO:0000256" key="25">
    <source>
        <dbReference type="ARBA" id="ARBA00044770"/>
    </source>
</evidence>
<comment type="catalytic activity">
    <reaction evidence="26">
        <text>[GlcNAc-(1-&gt;4)-Mur2Ac(oyl-L-Ala-gamma-D-Glu-L-Lys-D-Ala-D-Ala)](n)-di-trans,octa-cis-undecaprenyl diphosphate + beta-D-GlcNAc-(1-&gt;4)-Mur2Ac(oyl-L-Ala-gamma-D-Glu-L-Lys-D-Ala-D-Ala)-di-trans,octa-cis-undecaprenyl diphosphate = [GlcNAc-(1-&gt;4)-Mur2Ac(oyl-L-Ala-gamma-D-Glu-L-Lys-D-Ala-D-Ala)](n+1)-di-trans,octa-cis-undecaprenyl diphosphate + di-trans,octa-cis-undecaprenyl diphosphate + H(+)</text>
        <dbReference type="Rhea" id="RHEA:23708"/>
        <dbReference type="Rhea" id="RHEA-COMP:9602"/>
        <dbReference type="Rhea" id="RHEA-COMP:9603"/>
        <dbReference type="ChEBI" id="CHEBI:15378"/>
        <dbReference type="ChEBI" id="CHEBI:58405"/>
        <dbReference type="ChEBI" id="CHEBI:60033"/>
        <dbReference type="ChEBI" id="CHEBI:78435"/>
        <dbReference type="EC" id="2.4.99.28"/>
    </reaction>
</comment>
<evidence type="ECO:0000256" key="7">
    <source>
        <dbReference type="ARBA" id="ARBA00018638"/>
    </source>
</evidence>
<keyword evidence="16" id="KW-0133">Cell shape</keyword>
<keyword evidence="9" id="KW-0997">Cell inner membrane</keyword>
<organism evidence="32 33">
    <name type="scientific">Motiliproteus coralliicola</name>
    <dbReference type="NCBI Taxonomy" id="2283196"/>
    <lineage>
        <taxon>Bacteria</taxon>
        <taxon>Pseudomonadati</taxon>
        <taxon>Pseudomonadota</taxon>
        <taxon>Gammaproteobacteria</taxon>
        <taxon>Oceanospirillales</taxon>
        <taxon>Oceanospirillaceae</taxon>
        <taxon>Motiliproteus</taxon>
    </lineage>
</organism>
<dbReference type="GO" id="GO:0046677">
    <property type="term" value="P:response to antibiotic"/>
    <property type="evidence" value="ECO:0007669"/>
    <property type="project" value="UniProtKB-KW"/>
</dbReference>
<keyword evidence="13" id="KW-0808">Transferase</keyword>
<comment type="function">
    <text evidence="1">Cell wall formation. Synthesis of cross-linked peptidoglycan from the lipid intermediates. The enzyme has a penicillin-insensitive transglycosylase N-terminal domain (formation of linear glycan strands) and a penicillin-sensitive transpeptidase C-terminal domain (cross-linking of the peptide subunits).</text>
</comment>
<keyword evidence="15" id="KW-0378">Hydrolase</keyword>
<protein>
    <recommendedName>
        <fullName evidence="7">Penicillin-binding protein 1A</fullName>
        <ecNumber evidence="25">2.4.99.28</ecNumber>
        <ecNumber evidence="6">3.4.16.4</ecNumber>
    </recommendedName>
</protein>
<dbReference type="GO" id="GO:0008360">
    <property type="term" value="P:regulation of cell shape"/>
    <property type="evidence" value="ECO:0007669"/>
    <property type="project" value="UniProtKB-KW"/>
</dbReference>
<comment type="catalytic activity">
    <reaction evidence="24">
        <text>Preferential cleavage: (Ac)2-L-Lys-D-Ala-|-D-Ala. Also transpeptidation of peptidyl-alanyl moieties that are N-acyl substituents of D-alanine.</text>
        <dbReference type="EC" id="3.4.16.4"/>
    </reaction>
</comment>
<evidence type="ECO:0000256" key="20">
    <source>
        <dbReference type="ARBA" id="ARBA00023136"/>
    </source>
</evidence>
<evidence type="ECO:0000256" key="5">
    <source>
        <dbReference type="ARBA" id="ARBA00007739"/>
    </source>
</evidence>
<dbReference type="InterPro" id="IPR001460">
    <property type="entry name" value="PCN-bd_Tpept"/>
</dbReference>
<evidence type="ECO:0000256" key="23">
    <source>
        <dbReference type="ARBA" id="ARBA00023316"/>
    </source>
</evidence>
<dbReference type="Pfam" id="PF00912">
    <property type="entry name" value="Transgly"/>
    <property type="match status" value="1"/>
</dbReference>
<evidence type="ECO:0000256" key="15">
    <source>
        <dbReference type="ARBA" id="ARBA00022801"/>
    </source>
</evidence>
<evidence type="ECO:0000256" key="2">
    <source>
        <dbReference type="ARBA" id="ARBA00004249"/>
    </source>
</evidence>
<feature type="domain" description="Penicillin-binding protein OB-like" evidence="31">
    <location>
        <begin position="320"/>
        <end position="430"/>
    </location>
</feature>
<dbReference type="Gene3D" id="1.10.3810.10">
    <property type="entry name" value="Biosynthetic peptidoglycan transglycosylase-like"/>
    <property type="match status" value="1"/>
</dbReference>
<evidence type="ECO:0000256" key="21">
    <source>
        <dbReference type="ARBA" id="ARBA00023251"/>
    </source>
</evidence>
<evidence type="ECO:0000259" key="29">
    <source>
        <dbReference type="Pfam" id="PF00905"/>
    </source>
</evidence>
<reference evidence="32 33" key="1">
    <citation type="submission" date="2018-07" db="EMBL/GenBank/DDBJ databases">
        <title>Motiliproteus coralliicola sp. nov., a bacterium isolated from Coral.</title>
        <authorList>
            <person name="Wang G."/>
        </authorList>
    </citation>
    <scope>NUCLEOTIDE SEQUENCE [LARGE SCALE GENOMIC DNA]</scope>
    <source>
        <strain evidence="32 33">C34</strain>
    </source>
</reference>
<keyword evidence="21" id="KW-0046">Antibiotic resistance</keyword>
<keyword evidence="11" id="KW-0645">Protease</keyword>
<dbReference type="GO" id="GO:0008658">
    <property type="term" value="F:penicillin binding"/>
    <property type="evidence" value="ECO:0007669"/>
    <property type="project" value="InterPro"/>
</dbReference>
<dbReference type="GO" id="GO:0071555">
    <property type="term" value="P:cell wall organization"/>
    <property type="evidence" value="ECO:0007669"/>
    <property type="project" value="UniProtKB-KW"/>
</dbReference>
<evidence type="ECO:0000259" key="30">
    <source>
        <dbReference type="Pfam" id="PF00912"/>
    </source>
</evidence>
<keyword evidence="14 28" id="KW-0812">Transmembrane</keyword>
<feature type="transmembrane region" description="Helical" evidence="28">
    <location>
        <begin position="7"/>
        <end position="33"/>
    </location>
</feature>
<dbReference type="InterPro" id="IPR036950">
    <property type="entry name" value="PBP_transglycosylase"/>
</dbReference>
<dbReference type="InterPro" id="IPR031376">
    <property type="entry name" value="PCB_OB"/>
</dbReference>
<comment type="subcellular location">
    <subcellularLocation>
        <location evidence="2">Cell inner membrane</location>
        <topology evidence="2">Single-pass type II membrane protein</topology>
    </subcellularLocation>
</comment>
<dbReference type="SUPFAM" id="SSF56601">
    <property type="entry name" value="beta-lactamase/transpeptidase-like"/>
    <property type="match status" value="1"/>
</dbReference>
<dbReference type="AlphaFoldDB" id="A0A369WBC5"/>
<keyword evidence="12" id="KW-0328">Glycosyltransferase</keyword>
<evidence type="ECO:0000256" key="22">
    <source>
        <dbReference type="ARBA" id="ARBA00023268"/>
    </source>
</evidence>
<evidence type="ECO:0000256" key="13">
    <source>
        <dbReference type="ARBA" id="ARBA00022679"/>
    </source>
</evidence>
<evidence type="ECO:0000256" key="27">
    <source>
        <dbReference type="ARBA" id="ARBA00060592"/>
    </source>
</evidence>
<sequence>MIKIKTLLGFFIKVGIFCTFLGALVVAGGYFYLKPQLPDVEQLRDIKLQTPLRIYSADQKLIAEFGEKRRVPINYEQIPEPFVQAILAAEDSRYFDHGGIDFKGLARAAFQLASTGRIKTGGSTITMQVARNYLLTLERTFIRKFKEIILSLQMERQLSKKEILELYVNKIYLGNRAYGIQAAANVYYGRDIDQLTLAELAMIAGLPKAPSAYNPLANPPRALERRNWILARMQRLGYIDSSQMAEAQQAPITAAYHGADIELYAPYIAEMVRSDLLSRYGESIYIDGFNAYTTIRSADQRAANQAVVAGLMAYELRHGYRGAEQQWDASLTEQQYLDKLRQIPSYASLEPAVVLAVSDPKAELQNASLLLRTGELVELNWDGISWARPFKSVNSRGPEPTQAAQVLAKGDLVRLLQTDKGWVLRQIPQVQSALVSLSTKNGAIRALVGGFSFQQSKFNRVVQGTRQPGSNFKPFVYTAALASGFTPASIINDAPVVFEDKNLESSWRPENYSKEFFGPTRFREALYKSRNLVSIRILRTLGVKPTLEYIQRFGFDGSRLPKNLSLALGSADVTPLELATGYAVFANGGFKVEPYWLERVTDRRGDELYQAQPMTVCEGCIYVPEPDQTGEDASLTELDTPPLEQELQEGETLTSLPLAPRIIDEQTAYLINNIMQDVIKRGTGRKAGKLGRKDLAGKTGTTNDLKDAWFSGFNRDLVASVWVGFDQPQTLGRREFGSTAALPIWIDYMEQALQGLPEAPLIPPQGIVSVRIDPETGLLAYPGQKNAIFEVFRKQDVPTAAAVRQGASASQDSSEDLF</sequence>
<evidence type="ECO:0000259" key="31">
    <source>
        <dbReference type="Pfam" id="PF17092"/>
    </source>
</evidence>
<dbReference type="GO" id="GO:0006508">
    <property type="term" value="P:proteolysis"/>
    <property type="evidence" value="ECO:0007669"/>
    <property type="project" value="UniProtKB-KW"/>
</dbReference>
<dbReference type="EC" id="2.4.99.28" evidence="25"/>
<dbReference type="NCBIfam" id="TIGR02074">
    <property type="entry name" value="PBP_1a_fam"/>
    <property type="match status" value="1"/>
</dbReference>
<dbReference type="PANTHER" id="PTHR32282">
    <property type="entry name" value="BINDING PROTEIN TRANSPEPTIDASE, PUTATIVE-RELATED"/>
    <property type="match status" value="1"/>
</dbReference>
<comment type="similarity">
    <text evidence="5">In the N-terminal section; belongs to the glycosyltransferase 51 family.</text>
</comment>
<evidence type="ECO:0000256" key="1">
    <source>
        <dbReference type="ARBA" id="ARBA00002624"/>
    </source>
</evidence>
<dbReference type="GO" id="GO:0005886">
    <property type="term" value="C:plasma membrane"/>
    <property type="evidence" value="ECO:0007669"/>
    <property type="project" value="UniProtKB-SubCell"/>
</dbReference>
<dbReference type="Pfam" id="PF00905">
    <property type="entry name" value="Transpeptidase"/>
    <property type="match status" value="1"/>
</dbReference>
<dbReference type="PANTHER" id="PTHR32282:SF27">
    <property type="entry name" value="PENICILLIN-BINDING PROTEIN 1A"/>
    <property type="match status" value="1"/>
</dbReference>
<evidence type="ECO:0000256" key="28">
    <source>
        <dbReference type="SAM" id="Phobius"/>
    </source>
</evidence>
<dbReference type="InterPro" id="IPR001264">
    <property type="entry name" value="Glyco_trans_51"/>
</dbReference>
<dbReference type="OrthoDB" id="9766909at2"/>
<evidence type="ECO:0000256" key="18">
    <source>
        <dbReference type="ARBA" id="ARBA00022984"/>
    </source>
</evidence>
<dbReference type="Pfam" id="PF17092">
    <property type="entry name" value="PCB_OB"/>
    <property type="match status" value="1"/>
</dbReference>
<evidence type="ECO:0000256" key="24">
    <source>
        <dbReference type="ARBA" id="ARBA00034000"/>
    </source>
</evidence>
<evidence type="ECO:0000256" key="17">
    <source>
        <dbReference type="ARBA" id="ARBA00022968"/>
    </source>
</evidence>
<keyword evidence="8" id="KW-1003">Cell membrane</keyword>
<evidence type="ECO:0000256" key="9">
    <source>
        <dbReference type="ARBA" id="ARBA00022519"/>
    </source>
</evidence>
<feature type="domain" description="Glycosyl transferase family 51" evidence="30">
    <location>
        <begin position="59"/>
        <end position="234"/>
    </location>
</feature>
<dbReference type="EC" id="3.4.16.4" evidence="6"/>
<name>A0A369WBC5_9GAMM</name>
<evidence type="ECO:0000313" key="32">
    <source>
        <dbReference type="EMBL" id="RDE19112.1"/>
    </source>
</evidence>
<dbReference type="FunFam" id="1.10.3810.10:FF:000003">
    <property type="entry name" value="Penicillin-binding protein 1a"/>
    <property type="match status" value="1"/>
</dbReference>
<evidence type="ECO:0000256" key="12">
    <source>
        <dbReference type="ARBA" id="ARBA00022676"/>
    </source>
</evidence>
<dbReference type="EMBL" id="QQOH01000004">
    <property type="protein sequence ID" value="RDE19112.1"/>
    <property type="molecule type" value="Genomic_DNA"/>
</dbReference>
<evidence type="ECO:0000256" key="26">
    <source>
        <dbReference type="ARBA" id="ARBA00049902"/>
    </source>
</evidence>
<evidence type="ECO:0000256" key="3">
    <source>
        <dbReference type="ARBA" id="ARBA00004752"/>
    </source>
</evidence>
<dbReference type="InterPro" id="IPR012338">
    <property type="entry name" value="Beta-lactam/transpept-like"/>
</dbReference>
<keyword evidence="20 28" id="KW-0472">Membrane</keyword>
<feature type="domain" description="Penicillin-binding protein transpeptidase" evidence="29">
    <location>
        <begin position="435"/>
        <end position="734"/>
    </location>
</feature>
<keyword evidence="22" id="KW-0511">Multifunctional enzyme</keyword>
<dbReference type="InterPro" id="IPR050396">
    <property type="entry name" value="Glycosyltr_51/Transpeptidase"/>
</dbReference>
<comment type="pathway">
    <text evidence="27">Glycan biosynthesis.</text>
</comment>